<dbReference type="EMBL" id="LT906479">
    <property type="protein sequence ID" value="SNW03176.1"/>
    <property type="molecule type" value="Genomic_DNA"/>
</dbReference>
<evidence type="ECO:0000313" key="2">
    <source>
        <dbReference type="Proteomes" id="UP000215134"/>
    </source>
</evidence>
<dbReference type="GeneID" id="77168393"/>
<accession>A0A240C7L4</accession>
<organism evidence="1 2">
    <name type="scientific">Serratia ficaria</name>
    <dbReference type="NCBI Taxonomy" id="61651"/>
    <lineage>
        <taxon>Bacteria</taxon>
        <taxon>Pseudomonadati</taxon>
        <taxon>Pseudomonadota</taxon>
        <taxon>Gammaproteobacteria</taxon>
        <taxon>Enterobacterales</taxon>
        <taxon>Yersiniaceae</taxon>
        <taxon>Serratia</taxon>
    </lineage>
</organism>
<protein>
    <submittedName>
        <fullName evidence="1">Uncharacterized protein</fullName>
    </submittedName>
</protein>
<reference evidence="1 2" key="1">
    <citation type="submission" date="2017-06" db="EMBL/GenBank/DDBJ databases">
        <authorList>
            <consortium name="Pathogen Informatics"/>
        </authorList>
    </citation>
    <scope>NUCLEOTIDE SEQUENCE [LARGE SCALE GENOMIC DNA]</scope>
    <source>
        <strain evidence="1 2">NCTC12148</strain>
    </source>
</reference>
<gene>
    <name evidence="1" type="ORF">SAMEA4384070_03163</name>
</gene>
<sequence length="43" mass="4490">MNEFIKAADWRSLHYIAGGHFYTTGDAVNIAGVPASTPGAPQG</sequence>
<evidence type="ECO:0000313" key="1">
    <source>
        <dbReference type="EMBL" id="SNW03176.1"/>
    </source>
</evidence>
<proteinExistence type="predicted"/>
<dbReference type="AlphaFoldDB" id="A0A240C7L4"/>
<keyword evidence="2" id="KW-1185">Reference proteome</keyword>
<dbReference type="Proteomes" id="UP000215134">
    <property type="component" value="Chromosome 1"/>
</dbReference>
<name>A0A240C7L4_SERFI</name>
<dbReference type="KEGG" id="sfj:SAMEA4384070_3163"/>
<dbReference type="RefSeq" id="WP_258873661.1">
    <property type="nucleotide sequence ID" value="NZ_CAMIQD010000001.1"/>
</dbReference>